<dbReference type="STRING" id="1235990.BMSBPS_0840"/>
<evidence type="ECO:0000256" key="3">
    <source>
        <dbReference type="HAMAP-Rule" id="MF_01077"/>
    </source>
</evidence>
<dbReference type="Proteomes" id="UP000016900">
    <property type="component" value="Chromosome"/>
</dbReference>
<dbReference type="GO" id="GO:0000028">
    <property type="term" value="P:ribosomal small subunit assembly"/>
    <property type="evidence" value="ECO:0007669"/>
    <property type="project" value="TreeGrafter"/>
</dbReference>
<dbReference type="Pfam" id="PF17384">
    <property type="entry name" value="DUF150_C"/>
    <property type="match status" value="1"/>
</dbReference>
<dbReference type="AlphaFoldDB" id="U3U9A2"/>
<keyword evidence="7" id="KW-1185">Reference proteome</keyword>
<dbReference type="InterPro" id="IPR036847">
    <property type="entry name" value="RimP_C_sf"/>
</dbReference>
<comment type="function">
    <text evidence="3">Required for maturation of 30S ribosomal subunits.</text>
</comment>
<comment type="similarity">
    <text evidence="3">Belongs to the RimP family.</text>
</comment>
<feature type="domain" description="Ribosome maturation factor RimP N-terminal" evidence="4">
    <location>
        <begin position="30"/>
        <end position="101"/>
    </location>
</feature>
<dbReference type="NCBIfam" id="NF000927">
    <property type="entry name" value="PRK00092.1-1"/>
    <property type="match status" value="1"/>
</dbReference>
<dbReference type="FunFam" id="3.30.300.70:FF:000001">
    <property type="entry name" value="Ribosome maturation factor RimP"/>
    <property type="match status" value="1"/>
</dbReference>
<sequence>MKNRNIIDIRPFFISLGVGLSTLEQELTELISAPVEALGYELIGIELVRGRILTLRIYIDSEEGIDVDGCADVSYQVSAVMDLADPIKVTYNLEVSSPGLDRPLFTAKDYIRFTNHEVRLVLCIAVNNRRKWRGIIKSVEEEMVTVTVEGNDEVFALSNIQKANLVPYF</sequence>
<dbReference type="EMBL" id="AP012554">
    <property type="protein sequence ID" value="BAO00343.1"/>
    <property type="molecule type" value="Genomic_DNA"/>
</dbReference>
<protein>
    <recommendedName>
        <fullName evidence="3">Ribosome maturation factor RimP</fullName>
    </recommendedName>
</protein>
<accession>U3U9A2</accession>
<feature type="domain" description="Ribosome maturation factor RimP C-terminal" evidence="5">
    <location>
        <begin position="104"/>
        <end position="169"/>
    </location>
</feature>
<organism evidence="6 7">
    <name type="scientific">Candidatus Pantoea carbekii</name>
    <dbReference type="NCBI Taxonomy" id="1235990"/>
    <lineage>
        <taxon>Bacteria</taxon>
        <taxon>Pseudomonadati</taxon>
        <taxon>Pseudomonadota</taxon>
        <taxon>Gammaproteobacteria</taxon>
        <taxon>Enterobacterales</taxon>
        <taxon>Erwiniaceae</taxon>
        <taxon>Pantoea</taxon>
    </lineage>
</organism>
<keyword evidence="1 3" id="KW-0963">Cytoplasm</keyword>
<gene>
    <name evidence="3" type="primary">rimP</name>
    <name evidence="6" type="ORF">HHS_03730</name>
</gene>
<evidence type="ECO:0000259" key="4">
    <source>
        <dbReference type="Pfam" id="PF02576"/>
    </source>
</evidence>
<dbReference type="Gene3D" id="2.30.30.180">
    <property type="entry name" value="Ribosome maturation factor RimP, C-terminal domain"/>
    <property type="match status" value="1"/>
</dbReference>
<dbReference type="Gene3D" id="3.30.300.70">
    <property type="entry name" value="RimP-like superfamily, N-terminal"/>
    <property type="match status" value="1"/>
</dbReference>
<evidence type="ECO:0000256" key="2">
    <source>
        <dbReference type="ARBA" id="ARBA00022517"/>
    </source>
</evidence>
<keyword evidence="2 3" id="KW-0690">Ribosome biogenesis</keyword>
<dbReference type="Pfam" id="PF02576">
    <property type="entry name" value="RimP_N"/>
    <property type="match status" value="1"/>
</dbReference>
<name>U3U9A2_9GAMM</name>
<dbReference type="HAMAP" id="MF_01077">
    <property type="entry name" value="RimP"/>
    <property type="match status" value="1"/>
</dbReference>
<evidence type="ECO:0000256" key="1">
    <source>
        <dbReference type="ARBA" id="ARBA00022490"/>
    </source>
</evidence>
<dbReference type="FunFam" id="2.30.30.180:FF:000001">
    <property type="entry name" value="Ribosome maturation factor RimP"/>
    <property type="match status" value="1"/>
</dbReference>
<dbReference type="PATRIC" id="fig|1235990.3.peg.368"/>
<proteinExistence type="inferred from homology"/>
<evidence type="ECO:0000259" key="5">
    <source>
        <dbReference type="Pfam" id="PF17384"/>
    </source>
</evidence>
<evidence type="ECO:0000313" key="7">
    <source>
        <dbReference type="Proteomes" id="UP000016900"/>
    </source>
</evidence>
<dbReference type="InterPro" id="IPR003728">
    <property type="entry name" value="Ribosome_maturation_RimP"/>
</dbReference>
<evidence type="ECO:0000313" key="6">
    <source>
        <dbReference type="EMBL" id="BAO00343.1"/>
    </source>
</evidence>
<dbReference type="CDD" id="cd01734">
    <property type="entry name" value="YlxS_C"/>
    <property type="match status" value="1"/>
</dbReference>
<dbReference type="SUPFAM" id="SSF74942">
    <property type="entry name" value="YhbC-like, C-terminal domain"/>
    <property type="match status" value="1"/>
</dbReference>
<dbReference type="PANTHER" id="PTHR33867:SF1">
    <property type="entry name" value="RIBOSOME MATURATION FACTOR RIMP"/>
    <property type="match status" value="1"/>
</dbReference>
<dbReference type="KEGG" id="hhs:HHS_03730"/>
<dbReference type="InterPro" id="IPR028989">
    <property type="entry name" value="RimP_N"/>
</dbReference>
<dbReference type="eggNOG" id="COG0779">
    <property type="taxonomic scope" value="Bacteria"/>
</dbReference>
<dbReference type="SUPFAM" id="SSF75420">
    <property type="entry name" value="YhbC-like, N-terminal domain"/>
    <property type="match status" value="1"/>
</dbReference>
<dbReference type="PANTHER" id="PTHR33867">
    <property type="entry name" value="RIBOSOME MATURATION FACTOR RIMP"/>
    <property type="match status" value="1"/>
</dbReference>
<comment type="subcellular location">
    <subcellularLocation>
        <location evidence="3">Cytoplasm</location>
    </subcellularLocation>
</comment>
<dbReference type="GO" id="GO:0005829">
    <property type="term" value="C:cytosol"/>
    <property type="evidence" value="ECO:0007669"/>
    <property type="project" value="TreeGrafter"/>
</dbReference>
<dbReference type="GO" id="GO:0006412">
    <property type="term" value="P:translation"/>
    <property type="evidence" value="ECO:0007669"/>
    <property type="project" value="TreeGrafter"/>
</dbReference>
<dbReference type="InterPro" id="IPR035956">
    <property type="entry name" value="RimP_N_sf"/>
</dbReference>
<reference evidence="6 7" key="1">
    <citation type="submission" date="2012-10" db="EMBL/GenBank/DDBJ databases">
        <title>Genome sequence of the symbiont of the pentatomidae stink bug Halyomorpha halys.</title>
        <authorList>
            <person name="Kobayashi H."/>
            <person name="Fujii-Muramatsu R."/>
            <person name="Takeishi K."/>
            <person name="Noda H."/>
        </authorList>
    </citation>
    <scope>NUCLEOTIDE SEQUENCE [LARGE SCALE GENOMIC DNA]</scope>
</reference>
<dbReference type="InterPro" id="IPR028998">
    <property type="entry name" value="RimP_C"/>
</dbReference>